<gene>
    <name evidence="1" type="ORF">ECRASSUSDP1_LOCUS19</name>
</gene>
<proteinExistence type="predicted"/>
<dbReference type="InterPro" id="IPR032675">
    <property type="entry name" value="LRR_dom_sf"/>
</dbReference>
<organism evidence="1 2">
    <name type="scientific">Euplotes crassus</name>
    <dbReference type="NCBI Taxonomy" id="5936"/>
    <lineage>
        <taxon>Eukaryota</taxon>
        <taxon>Sar</taxon>
        <taxon>Alveolata</taxon>
        <taxon>Ciliophora</taxon>
        <taxon>Intramacronucleata</taxon>
        <taxon>Spirotrichea</taxon>
        <taxon>Hypotrichia</taxon>
        <taxon>Euplotida</taxon>
        <taxon>Euplotidae</taxon>
        <taxon>Moneuplotes</taxon>
    </lineage>
</organism>
<accession>A0AAD1U1W3</accession>
<dbReference type="EMBL" id="CAMPGE010000020">
    <property type="protein sequence ID" value="CAI2358736.1"/>
    <property type="molecule type" value="Genomic_DNA"/>
</dbReference>
<evidence type="ECO:0000313" key="1">
    <source>
        <dbReference type="EMBL" id="CAI2358736.1"/>
    </source>
</evidence>
<dbReference type="Gene3D" id="3.80.10.10">
    <property type="entry name" value="Ribonuclease Inhibitor"/>
    <property type="match status" value="1"/>
</dbReference>
<sequence length="348" mass="40594">MKNYALRVMKMGKEETLVMEIDGLELEFRSLVVRVEEGVGDYRQLDTLYSNLSSFSQRVHSHNCFRTISAYCFHQVSDENLKEQGEETFIKIIEKEGFEEYKREFTCKKSCNNREKFKLSLDLADAKKEDLAYTNCEYKQNDKPVILCKELIKNKARLPDMKKLSLTNIHIDPDLTNSFLEHCFPDKLELLTIDRNEISSCPMEAFMPPLVKALKNVTREIFIRGFELSTQDFVDVVQSSGQCRKLKLFDCVIETRREFRLEMSRECRLEVLDLERCGKYSDWGTEEEQLDNVLKAICESNLMRSLREIAVADVGVSKEEIQKRMNGFLMEFVKAPIITENADWDAED</sequence>
<protein>
    <submittedName>
        <fullName evidence="1">Uncharacterized protein</fullName>
    </submittedName>
</protein>
<reference evidence="1" key="1">
    <citation type="submission" date="2023-07" db="EMBL/GenBank/DDBJ databases">
        <authorList>
            <consortium name="AG Swart"/>
            <person name="Singh M."/>
            <person name="Singh A."/>
            <person name="Seah K."/>
            <person name="Emmerich C."/>
        </authorList>
    </citation>
    <scope>NUCLEOTIDE SEQUENCE</scope>
    <source>
        <strain evidence="1">DP1</strain>
    </source>
</reference>
<dbReference type="SUPFAM" id="SSF52047">
    <property type="entry name" value="RNI-like"/>
    <property type="match status" value="1"/>
</dbReference>
<keyword evidence="2" id="KW-1185">Reference proteome</keyword>
<comment type="caution">
    <text evidence="1">The sequence shown here is derived from an EMBL/GenBank/DDBJ whole genome shotgun (WGS) entry which is preliminary data.</text>
</comment>
<name>A0AAD1U1W3_EUPCR</name>
<dbReference type="Proteomes" id="UP001295684">
    <property type="component" value="Unassembled WGS sequence"/>
</dbReference>
<evidence type="ECO:0000313" key="2">
    <source>
        <dbReference type="Proteomes" id="UP001295684"/>
    </source>
</evidence>
<dbReference type="AlphaFoldDB" id="A0AAD1U1W3"/>